<reference evidence="3 4" key="1">
    <citation type="submission" date="2017-11" db="EMBL/GenBank/DDBJ databases">
        <title>Evolution of Phototrophy in the Chloroflexi Phylum Driven by Horizontal Gene Transfer.</title>
        <authorList>
            <person name="Ward L.M."/>
            <person name="Hemp J."/>
            <person name="Shih P.M."/>
            <person name="Mcglynn S.E."/>
            <person name="Fischer W."/>
        </authorList>
    </citation>
    <scope>NUCLEOTIDE SEQUENCE [LARGE SCALE GENOMIC DNA]</scope>
    <source>
        <strain evidence="3">CP1_1M</strain>
    </source>
</reference>
<accession>A0A2M8PYP6</accession>
<dbReference type="InterPro" id="IPR008457">
    <property type="entry name" value="Cu-R_CopD_dom"/>
</dbReference>
<keyword evidence="1" id="KW-0472">Membrane</keyword>
<name>A0A2M8PYP6_9CHLR</name>
<evidence type="ECO:0000313" key="3">
    <source>
        <dbReference type="EMBL" id="PJF42681.1"/>
    </source>
</evidence>
<keyword evidence="1" id="KW-0812">Transmembrane</keyword>
<keyword evidence="1" id="KW-1133">Transmembrane helix</keyword>
<feature type="transmembrane region" description="Helical" evidence="1">
    <location>
        <begin position="12"/>
        <end position="33"/>
    </location>
</feature>
<feature type="domain" description="Copper resistance protein D" evidence="2">
    <location>
        <begin position="57"/>
        <end position="168"/>
    </location>
</feature>
<organism evidence="3 4">
    <name type="scientific">Candidatus Thermofonsia Clade 1 bacterium</name>
    <dbReference type="NCBI Taxonomy" id="2364210"/>
    <lineage>
        <taxon>Bacteria</taxon>
        <taxon>Bacillati</taxon>
        <taxon>Chloroflexota</taxon>
        <taxon>Candidatus Thermofontia</taxon>
        <taxon>Candidatus Thermofonsia Clade 1</taxon>
    </lineage>
</organism>
<dbReference type="Pfam" id="PF05425">
    <property type="entry name" value="CopD"/>
    <property type="match status" value="1"/>
</dbReference>
<protein>
    <recommendedName>
        <fullName evidence="2">Copper resistance protein D domain-containing protein</fullName>
    </recommendedName>
</protein>
<proteinExistence type="predicted"/>
<gene>
    <name evidence="3" type="ORF">CUN50_03185</name>
</gene>
<dbReference type="GO" id="GO:0016020">
    <property type="term" value="C:membrane"/>
    <property type="evidence" value="ECO:0007669"/>
    <property type="project" value="InterPro"/>
</dbReference>
<feature type="transmembrane region" description="Helical" evidence="1">
    <location>
        <begin position="100"/>
        <end position="124"/>
    </location>
</feature>
<feature type="transmembrane region" description="Helical" evidence="1">
    <location>
        <begin position="153"/>
        <end position="172"/>
    </location>
</feature>
<comment type="caution">
    <text evidence="3">The sequence shown here is derived from an EMBL/GenBank/DDBJ whole genome shotgun (WGS) entry which is preliminary data.</text>
</comment>
<evidence type="ECO:0000256" key="1">
    <source>
        <dbReference type="SAM" id="Phobius"/>
    </source>
</evidence>
<sequence length="173" mass="18744">MVTDWLLTLSLFLHLLATVAWLGGLLLLSLIIMPSARALLAHNEGTAALLGLLDKLRKRFQVIANLSLLVLLTTGLYQMSASPYYTGFLQIDNDWSRAMLIKHVAVIGMIGVGALMQFGVLPALERAALLAARGKEDARETARLRLREQRLTALNLALGVLTLACTAVAAAIR</sequence>
<dbReference type="Proteomes" id="UP000228947">
    <property type="component" value="Unassembled WGS sequence"/>
</dbReference>
<dbReference type="AlphaFoldDB" id="A0A2M8PYP6"/>
<dbReference type="EMBL" id="PGTL01000011">
    <property type="protein sequence ID" value="PJF42681.1"/>
    <property type="molecule type" value="Genomic_DNA"/>
</dbReference>
<feature type="transmembrane region" description="Helical" evidence="1">
    <location>
        <begin position="62"/>
        <end position="80"/>
    </location>
</feature>
<evidence type="ECO:0000313" key="4">
    <source>
        <dbReference type="Proteomes" id="UP000228947"/>
    </source>
</evidence>
<evidence type="ECO:0000259" key="2">
    <source>
        <dbReference type="Pfam" id="PF05425"/>
    </source>
</evidence>